<comment type="catalytic activity">
    <reaction evidence="1">
        <text>ATP + protein L-histidine = ADP + protein N-phospho-L-histidine.</text>
        <dbReference type="EC" id="2.7.13.3"/>
    </reaction>
</comment>
<reference evidence="8" key="2">
    <citation type="journal article" date="2021" name="Mar. Drugs">
        <title>Genome Reduction and Secondary Metabolism of the Marine Sponge-Associated Cyanobacterium Leptothoe.</title>
        <authorList>
            <person name="Konstantinou D."/>
            <person name="Popin R.V."/>
            <person name="Fewer D.P."/>
            <person name="Sivonen K."/>
            <person name="Gkelis S."/>
        </authorList>
    </citation>
    <scope>NUCLEOTIDE SEQUENCE</scope>
    <source>
        <strain evidence="8">TAU-MAC 1115</strain>
    </source>
</reference>
<dbReference type="Pfam" id="PF01590">
    <property type="entry name" value="GAF"/>
    <property type="match status" value="1"/>
</dbReference>
<dbReference type="EC" id="2.7.13.3" evidence="2"/>
<dbReference type="PROSITE" id="PS50109">
    <property type="entry name" value="HIS_KIN"/>
    <property type="match status" value="1"/>
</dbReference>
<dbReference type="InterPro" id="IPR041664">
    <property type="entry name" value="AAA_16"/>
</dbReference>
<dbReference type="InterPro" id="IPR036097">
    <property type="entry name" value="HisK_dim/P_sf"/>
</dbReference>
<protein>
    <recommendedName>
        <fullName evidence="2">histidine kinase</fullName>
        <ecNumber evidence="2">2.7.13.3</ecNumber>
    </recommendedName>
</protein>
<keyword evidence="4" id="KW-0808">Transferase</keyword>
<reference evidence="8" key="1">
    <citation type="submission" date="2020-11" db="EMBL/GenBank/DDBJ databases">
        <authorList>
            <person name="Konstantinou D."/>
            <person name="Gkelis S."/>
            <person name="Popin R."/>
            <person name="Fewer D."/>
            <person name="Sivonen K."/>
        </authorList>
    </citation>
    <scope>NUCLEOTIDE SEQUENCE</scope>
    <source>
        <strain evidence="8">TAU-MAC 1115</strain>
    </source>
</reference>
<dbReference type="PRINTS" id="PR00344">
    <property type="entry name" value="BCTRLSENSOR"/>
</dbReference>
<dbReference type="CDD" id="cd00082">
    <property type="entry name" value="HisKA"/>
    <property type="match status" value="1"/>
</dbReference>
<evidence type="ECO:0000313" key="9">
    <source>
        <dbReference type="Proteomes" id="UP000717364"/>
    </source>
</evidence>
<name>A0A947DFW5_9CYAN</name>
<keyword evidence="3" id="KW-0597">Phosphoprotein</keyword>
<feature type="domain" description="Histidine kinase" evidence="7">
    <location>
        <begin position="1524"/>
        <end position="1779"/>
    </location>
</feature>
<evidence type="ECO:0000259" key="6">
    <source>
        <dbReference type="PROSITE" id="PS50011"/>
    </source>
</evidence>
<dbReference type="Gene3D" id="3.40.50.300">
    <property type="entry name" value="P-loop containing nucleotide triphosphate hydrolases"/>
    <property type="match status" value="1"/>
</dbReference>
<dbReference type="InterPro" id="IPR008271">
    <property type="entry name" value="Ser/Thr_kinase_AS"/>
</dbReference>
<dbReference type="SMART" id="SM00065">
    <property type="entry name" value="GAF"/>
    <property type="match status" value="1"/>
</dbReference>
<dbReference type="SMART" id="SM00387">
    <property type="entry name" value="HATPase_c"/>
    <property type="match status" value="1"/>
</dbReference>
<proteinExistence type="predicted"/>
<sequence>MTPLISIAPSSLTKLSGYTLIEKVYEGIKTVVYRAIQDEQQCPVVIKALRQDYPSFSELVQFRNQYTIAKNLPMSGIIRSLSLEPCGHGYGLVMEDFGGIDLKQYVQQHPLSLTETLDIAIKLADIFHELHQHRVIHKDIKPANVLIHPDSKQIKLIDFSIASLLPKETQAIQSPKSLEGTLAYMAPEQTGRMNRAIDYRTDFYALGVTLYQLLTGQLPFTSNDPLELIHCHMAQLATAVNQVNLEVPTMVAAIVAKLMAKNTEDRYQSALGLKHDLEECRMQWQEQGEITDFALGQRDLSDRFLIPEKLYGREAEVQALLEAFDRVAQGNSELMLVAGFSGIGKTAVINEVHKPIVRQRGYFIKGKFDQFNRNIPFSAFVQAFRSLVGQLLGESDAFLSTWKEKILDAVGLNGQVILDVIPELERIIGPQPTVPTLSGTAAQNRFNLLFSKFIQVFTSPEHPLVIFLDDLQWADSASLNLLKLLMDESEVGYLLMLGAYRDNEVFSAHPLMLTLNELQNCNTPLHTLYLKPLIKPDVNQLVADTLLCEPTIATPLSELVYQKTHGNPFFATQFLVGLHEQNCICFDRTVGYWICDLTKVQQLALTDDVVKFMVGRLKQLPDTTQDLLNIAACLGDAFNLPTLAAVTQQSYTTIVDTLWPGLKMGLIVPKNNIYKFFQGTTLEQQPENIHAAYSFLHDRVQQAAYQLLNSKQAEVLRRLEIGRRLFQETASNNDQNTLFLIVENYNYGAEIIEEVEEKTTLVKLNLKTGQQSISALAYDSACFFLEKARGLYEKYSFDNEQLKIQLYLVSIEAEYLHSQWDAATTLLETLSSFPVNAQQRLQMTALNIRVWVAQRRFLEALDLGVTVLASQGIQLVHPSENEQIKATLLTSQFDTIQPMEREFIPKMVILLEMCSSAIFSNPELYFQIILTLVYLSQTFGYSELSAFGFVNYGMLLSTMGDYAAAYEAGQLSQKLLNHFDAKIMRTKVDMIHFTFVESIRSPLRHSLQPLVTAYKNGLDIGDLEFAGYCANNYCALVWMSGTHLVDTIEIQKPYIDWLRSKGLKVSWSYAQFWHQLSRNLSGQSADKTQFKSKDFDESVVLPQLEQAQARMHLYIYYLAKGILFVYLNQWQIADETFQEAAKYQSSIGGYQSWQLTFYQGLTALNTHNSIESSIPNAKEILAELARFSTENFKHKHDLLLAELHRLQNNHTDAISCYDASIQGAKENQYLQEEALANELAAKFYLDWGKEKVAAGYMQEAYYCYSRWGAKAKVADLETLYPELLRPILQLSATSGDVLTNLMLFAAPTTSAHTSTHHSSSSTSLNHQTLDFASILKASQTLSGTIQLNELLRQLTQIILQNSGGDCCALILPDKSEEWQVQAIATSEETHLHTGTLTSNPNLPIKLIQYVKNTQETVVIDDLNTDLPVIDDYLRHHEPRSLLCLPLLNQGQLIGILYLKNQLTSRVFTKDRLLVLNFLCAQAAISLENARLYQQAQTYAQQLEESQLQLVHHEKMSALGNLVAGVAHEINNPLGFIGGNISELQLSVNDITHCLQAYRDAFPEPGETIQSILAEADIDFVLDDIPKILTSMETGCDRIRAISTSLRIFSRTDTDTKFKTNIHEGLDSNLLILKYRLKAKDFRPEIEIIKHYGDLPEINCFPGQLNQVFMNILANAIDMFDEMAEDQSYNYLETHPQKITICTCVIDNSVTINISDNGKGIDVETCNKIFERTFTTKPVGKGTGLGLAISRQVIEEKHGGSLTVNSALGQGTDFAIYLPI</sequence>
<evidence type="ECO:0000259" key="7">
    <source>
        <dbReference type="PROSITE" id="PS50109"/>
    </source>
</evidence>
<dbReference type="SUPFAM" id="SSF55781">
    <property type="entry name" value="GAF domain-like"/>
    <property type="match status" value="1"/>
</dbReference>
<dbReference type="PROSITE" id="PS50011">
    <property type="entry name" value="PROTEIN_KINASE_DOM"/>
    <property type="match status" value="1"/>
</dbReference>
<evidence type="ECO:0000256" key="1">
    <source>
        <dbReference type="ARBA" id="ARBA00000085"/>
    </source>
</evidence>
<dbReference type="SUPFAM" id="SSF56112">
    <property type="entry name" value="Protein kinase-like (PK-like)"/>
    <property type="match status" value="1"/>
</dbReference>
<evidence type="ECO:0000256" key="2">
    <source>
        <dbReference type="ARBA" id="ARBA00012438"/>
    </source>
</evidence>
<dbReference type="SUPFAM" id="SSF52540">
    <property type="entry name" value="P-loop containing nucleoside triphosphate hydrolases"/>
    <property type="match status" value="1"/>
</dbReference>
<dbReference type="InterPro" id="IPR036890">
    <property type="entry name" value="HATPase_C_sf"/>
</dbReference>
<dbReference type="SMART" id="SM00220">
    <property type="entry name" value="S_TKc"/>
    <property type="match status" value="1"/>
</dbReference>
<gene>
    <name evidence="8" type="ORF">IXB50_13000</name>
</gene>
<dbReference type="InterPro" id="IPR027417">
    <property type="entry name" value="P-loop_NTPase"/>
</dbReference>
<dbReference type="RefSeq" id="WP_215609409.1">
    <property type="nucleotide sequence ID" value="NZ_JADOES010000024.1"/>
</dbReference>
<dbReference type="InterPro" id="IPR000719">
    <property type="entry name" value="Prot_kinase_dom"/>
</dbReference>
<dbReference type="SUPFAM" id="SSF55874">
    <property type="entry name" value="ATPase domain of HSP90 chaperone/DNA topoisomerase II/histidine kinase"/>
    <property type="match status" value="1"/>
</dbReference>
<comment type="caution">
    <text evidence="8">The sequence shown here is derived from an EMBL/GenBank/DDBJ whole genome shotgun (WGS) entry which is preliminary data.</text>
</comment>
<dbReference type="Pfam" id="PF13191">
    <property type="entry name" value="AAA_16"/>
    <property type="match status" value="1"/>
</dbReference>
<evidence type="ECO:0000313" key="8">
    <source>
        <dbReference type="EMBL" id="MBT9316342.1"/>
    </source>
</evidence>
<dbReference type="InterPro" id="IPR003594">
    <property type="entry name" value="HATPase_dom"/>
</dbReference>
<dbReference type="Gene3D" id="1.10.287.130">
    <property type="match status" value="1"/>
</dbReference>
<dbReference type="EMBL" id="JADOES010000024">
    <property type="protein sequence ID" value="MBT9316342.1"/>
    <property type="molecule type" value="Genomic_DNA"/>
</dbReference>
<dbReference type="Proteomes" id="UP000717364">
    <property type="component" value="Unassembled WGS sequence"/>
</dbReference>
<dbReference type="InterPro" id="IPR005467">
    <property type="entry name" value="His_kinase_dom"/>
</dbReference>
<dbReference type="Pfam" id="PF02518">
    <property type="entry name" value="HATPase_c"/>
    <property type="match status" value="1"/>
</dbReference>
<feature type="domain" description="Protein kinase" evidence="6">
    <location>
        <begin position="18"/>
        <end position="278"/>
    </location>
</feature>
<evidence type="ECO:0000256" key="4">
    <source>
        <dbReference type="ARBA" id="ARBA00022777"/>
    </source>
</evidence>
<dbReference type="InterPro" id="IPR029016">
    <property type="entry name" value="GAF-like_dom_sf"/>
</dbReference>
<keyword evidence="9" id="KW-1185">Reference proteome</keyword>
<keyword evidence="5" id="KW-0902">Two-component regulatory system</keyword>
<evidence type="ECO:0000256" key="5">
    <source>
        <dbReference type="ARBA" id="ARBA00023012"/>
    </source>
</evidence>
<accession>A0A947DFW5</accession>
<dbReference type="CDD" id="cd14014">
    <property type="entry name" value="STKc_PknB_like"/>
    <property type="match status" value="1"/>
</dbReference>
<dbReference type="InterPro" id="IPR004358">
    <property type="entry name" value="Sig_transdc_His_kin-like_C"/>
</dbReference>
<dbReference type="InterPro" id="IPR011009">
    <property type="entry name" value="Kinase-like_dom_sf"/>
</dbReference>
<dbReference type="PANTHER" id="PTHR43642">
    <property type="entry name" value="HYBRID SIGNAL TRANSDUCTION HISTIDINE KINASE G"/>
    <property type="match status" value="1"/>
</dbReference>
<dbReference type="PANTHER" id="PTHR43642:SF1">
    <property type="entry name" value="HYBRID SIGNAL TRANSDUCTION HISTIDINE KINASE G"/>
    <property type="match status" value="1"/>
</dbReference>
<organism evidence="8 9">
    <name type="scientific">Leptothoe spongobia TAU-MAC 1115</name>
    <dbReference type="NCBI Taxonomy" id="1967444"/>
    <lineage>
        <taxon>Bacteria</taxon>
        <taxon>Bacillati</taxon>
        <taxon>Cyanobacteriota</taxon>
        <taxon>Cyanophyceae</taxon>
        <taxon>Nodosilineales</taxon>
        <taxon>Cymatolegaceae</taxon>
        <taxon>Leptothoe</taxon>
        <taxon>Leptothoe spongobia</taxon>
    </lineage>
</organism>
<dbReference type="GO" id="GO:0005524">
    <property type="term" value="F:ATP binding"/>
    <property type="evidence" value="ECO:0007669"/>
    <property type="project" value="InterPro"/>
</dbReference>
<dbReference type="SUPFAM" id="SSF47384">
    <property type="entry name" value="Homodimeric domain of signal transducing histidine kinase"/>
    <property type="match status" value="1"/>
</dbReference>
<dbReference type="Gene3D" id="3.30.565.10">
    <property type="entry name" value="Histidine kinase-like ATPase, C-terminal domain"/>
    <property type="match status" value="1"/>
</dbReference>
<dbReference type="PROSITE" id="PS00108">
    <property type="entry name" value="PROTEIN_KINASE_ST"/>
    <property type="match status" value="1"/>
</dbReference>
<dbReference type="InterPro" id="IPR003018">
    <property type="entry name" value="GAF"/>
</dbReference>
<evidence type="ECO:0000256" key="3">
    <source>
        <dbReference type="ARBA" id="ARBA00022553"/>
    </source>
</evidence>
<dbReference type="Gene3D" id="3.30.450.40">
    <property type="match status" value="1"/>
</dbReference>
<dbReference type="InterPro" id="IPR003661">
    <property type="entry name" value="HisK_dim/P_dom"/>
</dbReference>
<dbReference type="Pfam" id="PF00069">
    <property type="entry name" value="Pkinase"/>
    <property type="match status" value="1"/>
</dbReference>
<keyword evidence="4" id="KW-0418">Kinase</keyword>
<dbReference type="GO" id="GO:0000155">
    <property type="term" value="F:phosphorelay sensor kinase activity"/>
    <property type="evidence" value="ECO:0007669"/>
    <property type="project" value="InterPro"/>
</dbReference>
<dbReference type="Gene3D" id="1.10.510.10">
    <property type="entry name" value="Transferase(Phosphotransferase) domain 1"/>
    <property type="match status" value="1"/>
</dbReference>
<dbReference type="InterPro" id="IPR053159">
    <property type="entry name" value="Hybrid_Histidine_Kinase"/>
</dbReference>